<dbReference type="PANTHER" id="PTHR40980">
    <property type="entry name" value="PLUG DOMAIN-CONTAINING PROTEIN"/>
    <property type="match status" value="1"/>
</dbReference>
<feature type="signal peptide" evidence="4">
    <location>
        <begin position="1"/>
        <end position="22"/>
    </location>
</feature>
<evidence type="ECO:0000256" key="4">
    <source>
        <dbReference type="SAM" id="SignalP"/>
    </source>
</evidence>
<dbReference type="EMBL" id="QWDC01000002">
    <property type="protein sequence ID" value="RFZ92621.1"/>
    <property type="molecule type" value="Genomic_DNA"/>
</dbReference>
<evidence type="ECO:0000259" key="5">
    <source>
        <dbReference type="Pfam" id="PF14905"/>
    </source>
</evidence>
<dbReference type="SUPFAM" id="SSF49478">
    <property type="entry name" value="Cna protein B-type domain"/>
    <property type="match status" value="1"/>
</dbReference>
<dbReference type="InterPro" id="IPR041700">
    <property type="entry name" value="OMP_b-brl_3"/>
</dbReference>
<dbReference type="Gene3D" id="2.60.40.10">
    <property type="entry name" value="Immunoglobulins"/>
    <property type="match status" value="1"/>
</dbReference>
<feature type="chain" id="PRO_5016860584" evidence="4">
    <location>
        <begin position="23"/>
        <end position="828"/>
    </location>
</feature>
<evidence type="ECO:0000313" key="6">
    <source>
        <dbReference type="EMBL" id="RFZ92621.1"/>
    </source>
</evidence>
<keyword evidence="3" id="KW-0998">Cell outer membrane</keyword>
<dbReference type="AlphaFoldDB" id="A0A372NUN5"/>
<evidence type="ECO:0000313" key="7">
    <source>
        <dbReference type="Proteomes" id="UP000264217"/>
    </source>
</evidence>
<dbReference type="InterPro" id="IPR036942">
    <property type="entry name" value="Beta-barrel_TonB_sf"/>
</dbReference>
<protein>
    <submittedName>
        <fullName evidence="6">TonB-dependent receptor</fullName>
    </submittedName>
</protein>
<comment type="subcellular location">
    <subcellularLocation>
        <location evidence="1">Cell outer membrane</location>
    </subcellularLocation>
</comment>
<dbReference type="InterPro" id="IPR037066">
    <property type="entry name" value="Plug_dom_sf"/>
</dbReference>
<reference evidence="6 7" key="1">
    <citation type="submission" date="2018-08" db="EMBL/GenBank/DDBJ databases">
        <title>Mucilaginibacter sp. MYSH2.</title>
        <authorList>
            <person name="Seo T."/>
        </authorList>
    </citation>
    <scope>NUCLEOTIDE SEQUENCE [LARGE SCALE GENOMIC DNA]</scope>
    <source>
        <strain evidence="6 7">MYSH2</strain>
    </source>
</reference>
<dbReference type="Gene3D" id="2.40.170.20">
    <property type="entry name" value="TonB-dependent receptor, beta-barrel domain"/>
    <property type="match status" value="1"/>
</dbReference>
<evidence type="ECO:0000256" key="3">
    <source>
        <dbReference type="ARBA" id="ARBA00023237"/>
    </source>
</evidence>
<dbReference type="Pfam" id="PF14905">
    <property type="entry name" value="OMP_b-brl_3"/>
    <property type="match status" value="1"/>
</dbReference>
<accession>A0A372NUN5</accession>
<organism evidence="6 7">
    <name type="scientific">Mucilaginibacter conchicola</name>
    <dbReference type="NCBI Taxonomy" id="2303333"/>
    <lineage>
        <taxon>Bacteria</taxon>
        <taxon>Pseudomonadati</taxon>
        <taxon>Bacteroidota</taxon>
        <taxon>Sphingobacteriia</taxon>
        <taxon>Sphingobacteriales</taxon>
        <taxon>Sphingobacteriaceae</taxon>
        <taxon>Mucilaginibacter</taxon>
    </lineage>
</organism>
<dbReference type="GO" id="GO:0009279">
    <property type="term" value="C:cell outer membrane"/>
    <property type="evidence" value="ECO:0007669"/>
    <property type="project" value="UniProtKB-SubCell"/>
</dbReference>
<dbReference type="InterPro" id="IPR013783">
    <property type="entry name" value="Ig-like_fold"/>
</dbReference>
<dbReference type="OrthoDB" id="606851at2"/>
<gene>
    <name evidence="6" type="ORF">D0C36_14490</name>
</gene>
<evidence type="ECO:0000256" key="2">
    <source>
        <dbReference type="ARBA" id="ARBA00023136"/>
    </source>
</evidence>
<dbReference type="PANTHER" id="PTHR40980:SF4">
    <property type="entry name" value="TONB-DEPENDENT RECEPTOR-LIKE BETA-BARREL DOMAIN-CONTAINING PROTEIN"/>
    <property type="match status" value="1"/>
</dbReference>
<comment type="caution">
    <text evidence="6">The sequence shown here is derived from an EMBL/GenBank/DDBJ whole genome shotgun (WGS) entry which is preliminary data.</text>
</comment>
<keyword evidence="4" id="KW-0732">Signal</keyword>
<keyword evidence="6" id="KW-0675">Receptor</keyword>
<name>A0A372NUN5_9SPHI</name>
<keyword evidence="2" id="KW-0472">Membrane</keyword>
<dbReference type="Gene3D" id="2.170.130.10">
    <property type="entry name" value="TonB-dependent receptor, plug domain"/>
    <property type="match status" value="1"/>
</dbReference>
<feature type="domain" description="Outer membrane protein beta-barrel" evidence="5">
    <location>
        <begin position="386"/>
        <end position="801"/>
    </location>
</feature>
<dbReference type="SUPFAM" id="SSF56935">
    <property type="entry name" value="Porins"/>
    <property type="match status" value="1"/>
</dbReference>
<keyword evidence="7" id="KW-1185">Reference proteome</keyword>
<dbReference type="Pfam" id="PF13620">
    <property type="entry name" value="CarboxypepD_reg"/>
    <property type="match status" value="1"/>
</dbReference>
<dbReference type="Proteomes" id="UP000264217">
    <property type="component" value="Unassembled WGS sequence"/>
</dbReference>
<sequence>MKQLTRILSIALLAFTYGQAKAQNTSPPQSSVTGAFINEQSKPVDYATVTLLRAKDSSVVKGTLTNDAGKYTFDKISAGKYIVKGTSVGYQPSFSPAFEVSQSAVTAPTLTMATASRSLQGVNVIASKPLIERKLDRTVMNVENSVLAAGNNALEILERAPGVTVDKDDNISLKGKQGVTVMINDKLTYMSAQQLTTYLRSTDGSNIQSIEVITNPSAKYDASGNSGIINIKLKKNKMVGTNGSLTANAAYGKNFRDNTSLTLNHKNGDLNLFATLSRGDFNRENNIAIDRRIDSADKSTYFKQQTKMMNHTHYNNYRFGADYGTSKKNTIGFVVNGDYTNEYNDNTGTTWLGRTPAANDSYQTTRSDIKQTYRSISANVNDKFLIDTLGQEISADVDFSRYRNNSDANYDTYFYNPDGSTQIRPLYIKNQTPSTINIWTQKIDYTLPISKTLKFEAGAKFSSVKTDNDLQAQIDTSTNNSHAFINDTSRTNRFVYNERITAGYVNLGKTFKKTSVQLGLRAENTSSTGTLYVNLKAPVAINRNYLNFFPSVFINHTLSDKHELGISYSRRIDRPNYDNLNPFRYYLDQYTYEEGNQNLRPQYTNAFELSYTYNKTVNLTLGYSRTTDANVQVLFADTATKATYQTNVNIKAQDAYNANINTPFTITKWWSGNFNGTLFYQKFSADTIRSGSGLVSNTKLDAGKLAYQARLNQTFLFSGFKAEVSGNYQSALRYSTFEIRPQYSVDAGVSRSFANKKLNVKLGITDIFNTRQNNVNTDFDNTHVIIRQKNETRLGRLTLTYNFGNSKIKMRQHQSGADDEKGRVKSGN</sequence>
<proteinExistence type="predicted"/>
<evidence type="ECO:0000256" key="1">
    <source>
        <dbReference type="ARBA" id="ARBA00004442"/>
    </source>
</evidence>
<dbReference type="RefSeq" id="WP_117392330.1">
    <property type="nucleotide sequence ID" value="NZ_QWDC01000002.1"/>
</dbReference>